<dbReference type="InterPro" id="IPR043360">
    <property type="entry name" value="PP2B"/>
</dbReference>
<evidence type="ECO:0000256" key="2">
    <source>
        <dbReference type="SAM" id="MobiDB-lite"/>
    </source>
</evidence>
<dbReference type="InterPro" id="IPR004843">
    <property type="entry name" value="Calcineurin-like_PHP"/>
</dbReference>
<dbReference type="EMBL" id="CAMPGE010006460">
    <property type="protein sequence ID" value="CAI2365304.1"/>
    <property type="molecule type" value="Genomic_DNA"/>
</dbReference>
<dbReference type="Proteomes" id="UP001295684">
    <property type="component" value="Unassembled WGS sequence"/>
</dbReference>
<evidence type="ECO:0000313" key="5">
    <source>
        <dbReference type="Proteomes" id="UP001295684"/>
    </source>
</evidence>
<dbReference type="Pfam" id="PF00149">
    <property type="entry name" value="Metallophos"/>
    <property type="match status" value="1"/>
</dbReference>
<dbReference type="InterPro" id="IPR029052">
    <property type="entry name" value="Metallo-depent_PP-like"/>
</dbReference>
<dbReference type="SMART" id="SM00156">
    <property type="entry name" value="PP2Ac"/>
    <property type="match status" value="1"/>
</dbReference>
<keyword evidence="5" id="KW-1185">Reference proteome</keyword>
<dbReference type="PROSITE" id="PS00125">
    <property type="entry name" value="SER_THR_PHOSPHATASE"/>
    <property type="match status" value="1"/>
</dbReference>
<dbReference type="SUPFAM" id="SSF56300">
    <property type="entry name" value="Metallo-dependent phosphatases"/>
    <property type="match status" value="1"/>
</dbReference>
<dbReference type="GO" id="GO:0097720">
    <property type="term" value="P:calcineurin-mediated signaling"/>
    <property type="evidence" value="ECO:0007669"/>
    <property type="project" value="InterPro"/>
</dbReference>
<name>A0AAD1UHB4_EUPCR</name>
<dbReference type="PANTHER" id="PTHR45673">
    <property type="entry name" value="SERINE/THREONINE-PROTEIN PHOSPHATASE 2B CATALYTIC SUBUNIT 1-RELATED"/>
    <property type="match status" value="1"/>
</dbReference>
<sequence length="466" mass="53583">METLPDPCDDRVVKSVDPPPQKPLSEEMFYDSSGLPNYNVIKKHLVKEGKIHKEQFMKLILDTTEILKKEANLVKVSEPVCVVGDIHGQYYDFVHLLEKAGSPKKINYIFLGDYVDRGIFSIECVILLFSLKVAHPENVILLRGNHECRNMTDHFTFREETINKFDEEIYDHIMDAFDSMPLAAVVNDRYLAIHGGISPDLKKLSQITKIDRFQEPPVKGLFCDLLWSDPMNDEDANDFEFNENKERECSYLFGKKPTKKLLDNHNLMSIVRAHQVQIEGYKMHRWDGDSSFPYVITLFSAPNYCDYYSNKAAVLILKDGGISIKQYDQSEHPYFLPDQLDVFSWSMPFLAEKVMSLMTNILKQTSDDVDENDETSAVTEVTSASDKMKKFGKIKTKIKTMARVQKMFKVLKDEAEMLLKIKNMAPDGKIPRGLLLDGRPAIKNSFKEFKNASNLDKENEKMPNFK</sequence>
<keyword evidence="1" id="KW-0378">Hydrolase</keyword>
<protein>
    <recommendedName>
        <fullName evidence="1">Serine/threonine-protein phosphatase</fullName>
        <ecNumber evidence="1">3.1.3.16</ecNumber>
    </recommendedName>
</protein>
<reference evidence="4" key="1">
    <citation type="submission" date="2023-07" db="EMBL/GenBank/DDBJ databases">
        <authorList>
            <consortium name="AG Swart"/>
            <person name="Singh M."/>
            <person name="Singh A."/>
            <person name="Seah K."/>
            <person name="Emmerich C."/>
        </authorList>
    </citation>
    <scope>NUCLEOTIDE SEQUENCE</scope>
    <source>
        <strain evidence="4">DP1</strain>
    </source>
</reference>
<evidence type="ECO:0000256" key="1">
    <source>
        <dbReference type="RuleBase" id="RU004273"/>
    </source>
</evidence>
<comment type="catalytic activity">
    <reaction evidence="1">
        <text>O-phospho-L-threonyl-[protein] + H2O = L-threonyl-[protein] + phosphate</text>
        <dbReference type="Rhea" id="RHEA:47004"/>
        <dbReference type="Rhea" id="RHEA-COMP:11060"/>
        <dbReference type="Rhea" id="RHEA-COMP:11605"/>
        <dbReference type="ChEBI" id="CHEBI:15377"/>
        <dbReference type="ChEBI" id="CHEBI:30013"/>
        <dbReference type="ChEBI" id="CHEBI:43474"/>
        <dbReference type="ChEBI" id="CHEBI:61977"/>
        <dbReference type="EC" id="3.1.3.16"/>
    </reaction>
</comment>
<dbReference type="EC" id="3.1.3.16" evidence="1"/>
<dbReference type="PRINTS" id="PR00114">
    <property type="entry name" value="STPHPHTASE"/>
</dbReference>
<feature type="domain" description="Serine/threonine specific protein phosphatases" evidence="3">
    <location>
        <begin position="142"/>
        <end position="147"/>
    </location>
</feature>
<dbReference type="GO" id="GO:0033192">
    <property type="term" value="F:calmodulin-dependent protein phosphatase activity"/>
    <property type="evidence" value="ECO:0007669"/>
    <property type="project" value="InterPro"/>
</dbReference>
<dbReference type="AlphaFoldDB" id="A0AAD1UHB4"/>
<dbReference type="Gene3D" id="3.60.21.10">
    <property type="match status" value="1"/>
</dbReference>
<feature type="region of interest" description="Disordered" evidence="2">
    <location>
        <begin position="1"/>
        <end position="22"/>
    </location>
</feature>
<proteinExistence type="inferred from homology"/>
<comment type="caution">
    <text evidence="4">The sequence shown here is derived from an EMBL/GenBank/DDBJ whole genome shotgun (WGS) entry which is preliminary data.</text>
</comment>
<evidence type="ECO:0000259" key="3">
    <source>
        <dbReference type="PROSITE" id="PS00125"/>
    </source>
</evidence>
<dbReference type="InterPro" id="IPR006186">
    <property type="entry name" value="Ser/Thr-sp_prot-phosphatase"/>
</dbReference>
<accession>A0AAD1UHB4</accession>
<organism evidence="4 5">
    <name type="scientific">Euplotes crassus</name>
    <dbReference type="NCBI Taxonomy" id="5936"/>
    <lineage>
        <taxon>Eukaryota</taxon>
        <taxon>Sar</taxon>
        <taxon>Alveolata</taxon>
        <taxon>Ciliophora</taxon>
        <taxon>Intramacronucleata</taxon>
        <taxon>Spirotrichea</taxon>
        <taxon>Hypotrichia</taxon>
        <taxon>Euplotida</taxon>
        <taxon>Euplotidae</taxon>
        <taxon>Moneuplotes</taxon>
    </lineage>
</organism>
<comment type="similarity">
    <text evidence="1">Belongs to the PPP phosphatase family.</text>
</comment>
<evidence type="ECO:0000313" key="4">
    <source>
        <dbReference type="EMBL" id="CAI2365304.1"/>
    </source>
</evidence>
<gene>
    <name evidence="4" type="ORF">ECRASSUSDP1_LOCUS6654</name>
</gene>